<keyword evidence="2" id="KW-1133">Transmembrane helix</keyword>
<dbReference type="Proteomes" id="UP000198852">
    <property type="component" value="Unassembled WGS sequence"/>
</dbReference>
<reference evidence="4" key="1">
    <citation type="submission" date="2016-10" db="EMBL/GenBank/DDBJ databases">
        <authorList>
            <person name="Varghese N."/>
            <person name="Submissions S."/>
        </authorList>
    </citation>
    <scope>NUCLEOTIDE SEQUENCE [LARGE SCALE GENOMIC DNA]</scope>
    <source>
        <strain evidence="4">DSM 44771</strain>
    </source>
</reference>
<evidence type="ECO:0000256" key="2">
    <source>
        <dbReference type="SAM" id="Phobius"/>
    </source>
</evidence>
<gene>
    <name evidence="3" type="ORF">SAMN05660874_00822</name>
</gene>
<keyword evidence="3" id="KW-0482">Metalloprotease</keyword>
<accession>A0A1I6PIE9</accession>
<feature type="region of interest" description="Disordered" evidence="1">
    <location>
        <begin position="26"/>
        <end position="49"/>
    </location>
</feature>
<sequence length="489" mass="54567">MRSARTRIRLLRYGRRAAAAGIVVPRRKERGRHQRETPESTIDTPTLDVADTRPLRRLPAPVPRLLDGVEPVGELRGSGYREPPQLVRRADGELVRLPWLLHSIIEVLQDRPPGKWASPDVELPRLAAVLLERCDVLLRPEQLAHLIDHKLAPLGLTTFSDGSTPRVERKSPFLALRFKLGVFGEGTTWFIAGLFSWLFHPLVMTGVLTATFMCEGWVLLTQDLGAAMRSTLGEPVNVLLVLLLALVSTTFHEFGHAAACRYGGARPGVMGCGIYVVWPAFYTDITDSYRLDRAGRLRADLGGVYFNGLVVVVLTLLYLRTGFEPLLVIVLATNLEIVQQLLPTLRFDGYYIMADLVGVPDLYKYIGPILRQTFLRQPQHEQLKVLRRWPQLMVSAWVLLVVPALIVQLGLIAFQLPGLLETIGTSIHDLAGRLSGPDLDVLTVTAGALQILFMLLPVAGLALMLWLLLRALLRRVLRPRSRAHQEENP</sequence>
<dbReference type="AlphaFoldDB" id="A0A1I6PIE9"/>
<evidence type="ECO:0000313" key="3">
    <source>
        <dbReference type="EMBL" id="SFS40011.1"/>
    </source>
</evidence>
<keyword evidence="2" id="KW-0472">Membrane</keyword>
<organism evidence="3 4">
    <name type="scientific">Saccharopolyspora flava</name>
    <dbReference type="NCBI Taxonomy" id="95161"/>
    <lineage>
        <taxon>Bacteria</taxon>
        <taxon>Bacillati</taxon>
        <taxon>Actinomycetota</taxon>
        <taxon>Actinomycetes</taxon>
        <taxon>Pseudonocardiales</taxon>
        <taxon>Pseudonocardiaceae</taxon>
        <taxon>Saccharopolyspora</taxon>
    </lineage>
</organism>
<keyword evidence="2" id="KW-0812">Transmembrane</keyword>
<keyword evidence="3" id="KW-0645">Protease</keyword>
<feature type="transmembrane region" description="Helical" evidence="2">
    <location>
        <begin position="303"/>
        <end position="320"/>
    </location>
</feature>
<dbReference type="GO" id="GO:0006508">
    <property type="term" value="P:proteolysis"/>
    <property type="evidence" value="ECO:0007669"/>
    <property type="project" value="UniProtKB-KW"/>
</dbReference>
<feature type="transmembrane region" description="Helical" evidence="2">
    <location>
        <begin position="392"/>
        <end position="414"/>
    </location>
</feature>
<proteinExistence type="predicted"/>
<evidence type="ECO:0000256" key="1">
    <source>
        <dbReference type="SAM" id="MobiDB-lite"/>
    </source>
</evidence>
<evidence type="ECO:0000313" key="4">
    <source>
        <dbReference type="Proteomes" id="UP000198852"/>
    </source>
</evidence>
<keyword evidence="4" id="KW-1185">Reference proteome</keyword>
<protein>
    <submittedName>
        <fullName evidence="3">Putative peptide zinc metalloprotease protein</fullName>
    </submittedName>
</protein>
<dbReference type="GO" id="GO:0008237">
    <property type="term" value="F:metallopeptidase activity"/>
    <property type="evidence" value="ECO:0007669"/>
    <property type="project" value="UniProtKB-KW"/>
</dbReference>
<keyword evidence="3" id="KW-0378">Hydrolase</keyword>
<dbReference type="STRING" id="95161.SAMN05660874_00822"/>
<name>A0A1I6PIE9_9PSEU</name>
<feature type="transmembrane region" description="Helical" evidence="2">
    <location>
        <begin position="198"/>
        <end position="220"/>
    </location>
</feature>
<feature type="transmembrane region" description="Helical" evidence="2">
    <location>
        <begin position="264"/>
        <end position="282"/>
    </location>
</feature>
<feature type="transmembrane region" description="Helical" evidence="2">
    <location>
        <begin position="232"/>
        <end position="252"/>
    </location>
</feature>
<dbReference type="EMBL" id="FOZX01000001">
    <property type="protein sequence ID" value="SFS40011.1"/>
    <property type="molecule type" value="Genomic_DNA"/>
</dbReference>
<feature type="transmembrane region" description="Helical" evidence="2">
    <location>
        <begin position="451"/>
        <end position="473"/>
    </location>
</feature>